<dbReference type="EMBL" id="BKCJ010084724">
    <property type="protein sequence ID" value="GEX00783.1"/>
    <property type="molecule type" value="Genomic_DNA"/>
</dbReference>
<reference evidence="2" key="1">
    <citation type="journal article" date="2019" name="Sci. Rep.">
        <title>Draft genome of Tanacetum cinerariifolium, the natural source of mosquito coil.</title>
        <authorList>
            <person name="Yamashiro T."/>
            <person name="Shiraishi A."/>
            <person name="Satake H."/>
            <person name="Nakayama K."/>
        </authorList>
    </citation>
    <scope>NUCLEOTIDE SEQUENCE</scope>
</reference>
<sequence length="538" mass="61154">MVKPEIKGNVNFEIKSQFMRELREDTFSENKNADAHDHIDWVLSIELSIHEISSKRPLSKGITHHPRPRSSLKIFTTLSKKVMNHYTKPRSGIMTCYTSALITTSIVIKRTTSRNIRISSSNDGLAALDLISTKDYPLNEEVTQVEEVRYGEFGRTTPFNGKEYARRSTEIEVWIKKLQENAEINTRNQSASLKNLETQIEQFAKEIHSDKAVSSSSKKIKTVTADQEAPMLNNLHGVSFIFEIENDTPEVLQHQLPPKELNPGSFTLPYMIAFSLSIFSSCYLFLNPFSSTTMGDANPIRTLGDYSKPSHEGYRNTIELSVGNNVVPLRPDTIRIHHYMGEFYYSFPCSNLSIKKDRKTSQQYLDVPTTSRNVKDSWALLEDLALYDNESWNGPWDFAKPVKAISLPQDVLMNKITTSCEVCSGPHDTQYCMENPEQAFVEYASSRIDEARGKCQSNLEGLVSNFMASQDARLFKSEADFKQQQSEKTNKIDTLLKAITNRMAGALPSDTVKNPKLNVNNTTVTLGKFWIFNYYFTF</sequence>
<evidence type="ECO:0000313" key="2">
    <source>
        <dbReference type="EMBL" id="GEX00783.1"/>
    </source>
</evidence>
<feature type="coiled-coil region" evidence="1">
    <location>
        <begin position="186"/>
        <end position="213"/>
    </location>
</feature>
<dbReference type="AlphaFoldDB" id="A0A699H0H3"/>
<organism evidence="2">
    <name type="scientific">Tanacetum cinerariifolium</name>
    <name type="common">Dalmatian daisy</name>
    <name type="synonym">Chrysanthemum cinerariifolium</name>
    <dbReference type="NCBI Taxonomy" id="118510"/>
    <lineage>
        <taxon>Eukaryota</taxon>
        <taxon>Viridiplantae</taxon>
        <taxon>Streptophyta</taxon>
        <taxon>Embryophyta</taxon>
        <taxon>Tracheophyta</taxon>
        <taxon>Spermatophyta</taxon>
        <taxon>Magnoliopsida</taxon>
        <taxon>eudicotyledons</taxon>
        <taxon>Gunneridae</taxon>
        <taxon>Pentapetalae</taxon>
        <taxon>asterids</taxon>
        <taxon>campanulids</taxon>
        <taxon>Asterales</taxon>
        <taxon>Asteraceae</taxon>
        <taxon>Asteroideae</taxon>
        <taxon>Anthemideae</taxon>
        <taxon>Anthemidinae</taxon>
        <taxon>Tanacetum</taxon>
    </lineage>
</organism>
<protein>
    <submittedName>
        <fullName evidence="2">MAK10-like protein</fullName>
    </submittedName>
</protein>
<gene>
    <name evidence="2" type="ORF">Tci_272758</name>
</gene>
<accession>A0A699H0H3</accession>
<comment type="caution">
    <text evidence="2">The sequence shown here is derived from an EMBL/GenBank/DDBJ whole genome shotgun (WGS) entry which is preliminary data.</text>
</comment>
<name>A0A699H0H3_TANCI</name>
<keyword evidence="1" id="KW-0175">Coiled coil</keyword>
<evidence type="ECO:0000256" key="1">
    <source>
        <dbReference type="SAM" id="Coils"/>
    </source>
</evidence>
<proteinExistence type="predicted"/>